<evidence type="ECO:0000256" key="3">
    <source>
        <dbReference type="ARBA" id="ARBA00022771"/>
    </source>
</evidence>
<dbReference type="PANTHER" id="PTHR24388:SF50">
    <property type="entry name" value="ZINC FINGER PROTEIN 646"/>
    <property type="match status" value="1"/>
</dbReference>
<feature type="compositionally biased region" description="Acidic residues" evidence="7">
    <location>
        <begin position="387"/>
        <end position="398"/>
    </location>
</feature>
<protein>
    <submittedName>
        <fullName evidence="9">Transcriptional regulator CRZ2</fullName>
    </submittedName>
</protein>
<accession>A0A175W734</accession>
<dbReference type="GO" id="GO:0000978">
    <property type="term" value="F:RNA polymerase II cis-regulatory region sequence-specific DNA binding"/>
    <property type="evidence" value="ECO:0007669"/>
    <property type="project" value="TreeGrafter"/>
</dbReference>
<dbReference type="OrthoDB" id="6077919at2759"/>
<dbReference type="SUPFAM" id="SSF57667">
    <property type="entry name" value="beta-beta-alpha zinc fingers"/>
    <property type="match status" value="1"/>
</dbReference>
<keyword evidence="3 6" id="KW-0863">Zinc-finger</keyword>
<organism evidence="9 10">
    <name type="scientific">Madurella mycetomatis</name>
    <dbReference type="NCBI Taxonomy" id="100816"/>
    <lineage>
        <taxon>Eukaryota</taxon>
        <taxon>Fungi</taxon>
        <taxon>Dikarya</taxon>
        <taxon>Ascomycota</taxon>
        <taxon>Pezizomycotina</taxon>
        <taxon>Sordariomycetes</taxon>
        <taxon>Sordariomycetidae</taxon>
        <taxon>Sordariales</taxon>
        <taxon>Sordariales incertae sedis</taxon>
        <taxon>Madurella</taxon>
    </lineage>
</organism>
<feature type="region of interest" description="Disordered" evidence="7">
    <location>
        <begin position="369"/>
        <end position="462"/>
    </location>
</feature>
<evidence type="ECO:0000256" key="6">
    <source>
        <dbReference type="PROSITE-ProRule" id="PRU00042"/>
    </source>
</evidence>
<feature type="region of interest" description="Disordered" evidence="7">
    <location>
        <begin position="62"/>
        <end position="81"/>
    </location>
</feature>
<evidence type="ECO:0000256" key="1">
    <source>
        <dbReference type="ARBA" id="ARBA00022723"/>
    </source>
</evidence>
<dbReference type="PROSITE" id="PS00028">
    <property type="entry name" value="ZINC_FINGER_C2H2_1"/>
    <property type="match status" value="2"/>
</dbReference>
<reference evidence="9 10" key="1">
    <citation type="journal article" date="2016" name="Genome Announc.">
        <title>Genome Sequence of Madurella mycetomatis mm55, Isolated from a Human Mycetoma Case in Sudan.</title>
        <authorList>
            <person name="Smit S."/>
            <person name="Derks M.F."/>
            <person name="Bervoets S."/>
            <person name="Fahal A."/>
            <person name="van Leeuwen W."/>
            <person name="van Belkum A."/>
            <person name="van de Sande W.W."/>
        </authorList>
    </citation>
    <scope>NUCLEOTIDE SEQUENCE [LARGE SCALE GENOMIC DNA]</scope>
    <source>
        <strain evidence="10">mm55</strain>
    </source>
</reference>
<dbReference type="AlphaFoldDB" id="A0A175W734"/>
<keyword evidence="5" id="KW-0539">Nucleus</keyword>
<sequence length="768" mass="83756">MPESPDTLSMHGFPQRVETRMHLFGGQHPFIQAHSASASFGSSRSDQRLIISDPYCPPWNPLMTNVESGGDDSATRQSGGLSYGPNYASFSGFRDPQAPSEADSVNQSAGRSLRDSAYGTMTRESVGNPSVYGGDMDQSVETRSLIVPFQRGVTISAEENSQKRQGKGQKSASATLSADTLICPGCSESVRTPSELKLSSSADLGTSEVIVLEEGGSTNPNPASPLSWAGLDPDTAASTRLLNALGGSPRYMETGDAIQFTSPTRSVEERDLSTLRGDNMTQFVPGQNLSRNTPLTSQDTDSMLATLYGQGAPLQSNRATSTEGTPLAEQASCVVPDVLCHTGTEFRSPATPRNAQAHPREAIQLDDDVPEAAEEDSRSECQKVEADSPDEAAVDESLENAAIDGGLHDTDVEDSSSESPTDEAVKLSPGRDAGSSSSPKPTIKAPPAEQESGIDTSRHVDLSEEGSVVRSLMDRGILEKVLIEVGYLKPPEPDTKDQPPPVNPPVPADKDGFKCDECPKTFPRHCELKKHRKRHAKPYACTFARCFKTFGSKNDWKRHETSQHCQPEIWRCDEDSPKRPGEECGKAWHRRESLKSHLQKDHDIQDHDTLEKKLADCRIGRNFESRFWCGFCRKIIEPIGKVGPAHSERFDHVDAHFSGKDMPKANIKDWKYMDAGSLDALGTPGMGKLSSSSSAAKSRKRFRGTDDDADAVVRSKRTKGEDVQKDLYWICCVCGNYWSKETTSGCMDAACNHVRCKSCEFFADEAYE</sequence>
<evidence type="ECO:0000313" key="10">
    <source>
        <dbReference type="Proteomes" id="UP000078237"/>
    </source>
</evidence>
<evidence type="ECO:0000259" key="8">
    <source>
        <dbReference type="PROSITE" id="PS50157"/>
    </source>
</evidence>
<name>A0A175W734_9PEZI</name>
<evidence type="ECO:0000256" key="7">
    <source>
        <dbReference type="SAM" id="MobiDB-lite"/>
    </source>
</evidence>
<dbReference type="SMART" id="SM00355">
    <property type="entry name" value="ZnF_C2H2"/>
    <property type="match status" value="2"/>
</dbReference>
<feature type="compositionally biased region" description="Basic and acidic residues" evidence="7">
    <location>
        <begin position="375"/>
        <end position="386"/>
    </location>
</feature>
<gene>
    <name evidence="9" type="ORF">MMYC01_203225</name>
</gene>
<feature type="domain" description="C2H2-type" evidence="8">
    <location>
        <begin position="513"/>
        <end position="540"/>
    </location>
</feature>
<comment type="caution">
    <text evidence="9">The sequence shown here is derived from an EMBL/GenBank/DDBJ whole genome shotgun (WGS) entry which is preliminary data.</text>
</comment>
<dbReference type="InterPro" id="IPR036236">
    <property type="entry name" value="Znf_C2H2_sf"/>
</dbReference>
<dbReference type="GO" id="GO:0000981">
    <property type="term" value="F:DNA-binding transcription factor activity, RNA polymerase II-specific"/>
    <property type="evidence" value="ECO:0007669"/>
    <property type="project" value="TreeGrafter"/>
</dbReference>
<dbReference type="InterPro" id="IPR013087">
    <property type="entry name" value="Znf_C2H2_type"/>
</dbReference>
<feature type="domain" description="C2H2-type" evidence="8">
    <location>
        <begin position="539"/>
        <end position="569"/>
    </location>
</feature>
<dbReference type="PROSITE" id="PS50157">
    <property type="entry name" value="ZINC_FINGER_C2H2_2"/>
    <property type="match status" value="2"/>
</dbReference>
<evidence type="ECO:0000256" key="2">
    <source>
        <dbReference type="ARBA" id="ARBA00022737"/>
    </source>
</evidence>
<dbReference type="PANTHER" id="PTHR24388">
    <property type="entry name" value="ZINC FINGER PROTEIN"/>
    <property type="match status" value="1"/>
</dbReference>
<dbReference type="Pfam" id="PF00096">
    <property type="entry name" value="zf-C2H2"/>
    <property type="match status" value="1"/>
</dbReference>
<feature type="region of interest" description="Disordered" evidence="7">
    <location>
        <begin position="86"/>
        <end position="134"/>
    </location>
</feature>
<keyword evidence="1" id="KW-0479">Metal-binding</keyword>
<keyword evidence="2" id="KW-0677">Repeat</keyword>
<evidence type="ECO:0000313" key="9">
    <source>
        <dbReference type="EMBL" id="KXX79281.1"/>
    </source>
</evidence>
<dbReference type="GO" id="GO:0008270">
    <property type="term" value="F:zinc ion binding"/>
    <property type="evidence" value="ECO:0007669"/>
    <property type="project" value="UniProtKB-KW"/>
</dbReference>
<keyword evidence="4" id="KW-0862">Zinc</keyword>
<evidence type="ECO:0000256" key="5">
    <source>
        <dbReference type="ARBA" id="ARBA00023242"/>
    </source>
</evidence>
<proteinExistence type="predicted"/>
<dbReference type="Proteomes" id="UP000078237">
    <property type="component" value="Unassembled WGS sequence"/>
</dbReference>
<dbReference type="EMBL" id="LCTW02000091">
    <property type="protein sequence ID" value="KXX79281.1"/>
    <property type="molecule type" value="Genomic_DNA"/>
</dbReference>
<dbReference type="InterPro" id="IPR050527">
    <property type="entry name" value="Snail/Krueppel_Znf"/>
</dbReference>
<dbReference type="Gene3D" id="3.30.160.60">
    <property type="entry name" value="Classic Zinc Finger"/>
    <property type="match status" value="1"/>
</dbReference>
<keyword evidence="10" id="KW-1185">Reference proteome</keyword>
<evidence type="ECO:0000256" key="4">
    <source>
        <dbReference type="ARBA" id="ARBA00022833"/>
    </source>
</evidence>
<dbReference type="VEuPathDB" id="FungiDB:MMYC01_203225"/>